<keyword evidence="2" id="KW-0808">Transferase</keyword>
<dbReference type="SUPFAM" id="SSF53756">
    <property type="entry name" value="UDP-Glycosyltransferase/glycogen phosphorylase"/>
    <property type="match status" value="1"/>
</dbReference>
<evidence type="ECO:0000313" key="3">
    <source>
        <dbReference type="Proteomes" id="UP001575105"/>
    </source>
</evidence>
<dbReference type="Pfam" id="PF13524">
    <property type="entry name" value="Glyco_trans_1_2"/>
    <property type="match status" value="1"/>
</dbReference>
<evidence type="ECO:0000313" key="2">
    <source>
        <dbReference type="EMBL" id="MFA9479258.1"/>
    </source>
</evidence>
<dbReference type="CDD" id="cd03801">
    <property type="entry name" value="GT4_PimA-like"/>
    <property type="match status" value="1"/>
</dbReference>
<evidence type="ECO:0000259" key="1">
    <source>
        <dbReference type="Pfam" id="PF13524"/>
    </source>
</evidence>
<keyword evidence="3" id="KW-1185">Reference proteome</keyword>
<protein>
    <submittedName>
        <fullName evidence="2">Glycosyltransferase</fullName>
        <ecNumber evidence="2">2.4.-.-</ecNumber>
    </submittedName>
</protein>
<proteinExistence type="predicted"/>
<dbReference type="EMBL" id="JBGUBD010000007">
    <property type="protein sequence ID" value="MFA9479258.1"/>
    <property type="molecule type" value="Genomic_DNA"/>
</dbReference>
<dbReference type="InterPro" id="IPR055259">
    <property type="entry name" value="YkvP/CgeB_Glyco_trans-like"/>
</dbReference>
<sequence>MQFVFFYHSLISDWNHGNAHFLRGIVSELLSRGHDVRVFEPRDGWSLSNLLAEHGSRPVEVFEQAYRHLRSEMYDLATLDLDSALAGADVVIAHEWNHPDLIAALDEHRACHRHYRLLFHDTHHRSVSDPRAMAYYRLRHFDGVLAFGQVVAKIYREQGWAERVWVWHEAADTRVFYPRVDRPSEGELVWIGNWGDGERSEALKTFLLEPVKRLGLRAKVFGVRYPPEALSALAEAGVTYGGWLPNFLVPEVFARYRVTVHVPRRYYAEHLPGIPTIRPFEAMACAMPLVSAPWSDTEALFEAGRDYLAASDADEMTEHLRSLLADERRTKAVGEHGRQTIQRAHTCTHRVNELLDICCELELPVPQHDRVRRRPMPRTRGRSAELGEFL</sequence>
<reference evidence="2 3" key="1">
    <citation type="submission" date="2024-08" db="EMBL/GenBank/DDBJ databases">
        <title>Whole-genome sequencing of halo(alkali)philic microorganisms from hypersaline lakes.</title>
        <authorList>
            <person name="Sorokin D.Y."/>
            <person name="Merkel A.Y."/>
            <person name="Messina E."/>
            <person name="Yakimov M."/>
        </authorList>
    </citation>
    <scope>NUCLEOTIDE SEQUENCE [LARGE SCALE GENOMIC DNA]</scope>
    <source>
        <strain evidence="2 3">AB-hyl4</strain>
    </source>
</reference>
<dbReference type="InterPro" id="IPR050194">
    <property type="entry name" value="Glycosyltransferase_grp1"/>
</dbReference>
<dbReference type="Gene3D" id="3.40.50.2000">
    <property type="entry name" value="Glycogen Phosphorylase B"/>
    <property type="match status" value="2"/>
</dbReference>
<dbReference type="GO" id="GO:0016757">
    <property type="term" value="F:glycosyltransferase activity"/>
    <property type="evidence" value="ECO:0007669"/>
    <property type="project" value="UniProtKB-KW"/>
</dbReference>
<organism evidence="2 3">
    <name type="scientific">Natronomicrosphaera hydrolytica</name>
    <dbReference type="NCBI Taxonomy" id="3242702"/>
    <lineage>
        <taxon>Bacteria</taxon>
        <taxon>Pseudomonadati</taxon>
        <taxon>Planctomycetota</taxon>
        <taxon>Phycisphaerae</taxon>
        <taxon>Phycisphaerales</taxon>
        <taxon>Phycisphaeraceae</taxon>
        <taxon>Natronomicrosphaera</taxon>
    </lineage>
</organism>
<dbReference type="EC" id="2.4.-.-" evidence="2"/>
<comment type="caution">
    <text evidence="2">The sequence shown here is derived from an EMBL/GenBank/DDBJ whole genome shotgun (WGS) entry which is preliminary data.</text>
</comment>
<dbReference type="PANTHER" id="PTHR45947:SF3">
    <property type="entry name" value="SULFOQUINOVOSYL TRANSFERASE SQD2"/>
    <property type="match status" value="1"/>
</dbReference>
<dbReference type="Proteomes" id="UP001575105">
    <property type="component" value="Unassembled WGS sequence"/>
</dbReference>
<feature type="domain" description="Spore protein YkvP/CgeB glycosyl transferase-like" evidence="1">
    <location>
        <begin position="205"/>
        <end position="356"/>
    </location>
</feature>
<keyword evidence="2" id="KW-0328">Glycosyltransferase</keyword>
<gene>
    <name evidence="2" type="ORF">ACERK3_13285</name>
</gene>
<name>A0ABV4UAF9_9BACT</name>
<dbReference type="PANTHER" id="PTHR45947">
    <property type="entry name" value="SULFOQUINOVOSYL TRANSFERASE SQD2"/>
    <property type="match status" value="1"/>
</dbReference>
<accession>A0ABV4UAF9</accession>
<dbReference type="RefSeq" id="WP_425346179.1">
    <property type="nucleotide sequence ID" value="NZ_JBGUBD010000007.1"/>
</dbReference>